<keyword evidence="1 3" id="KW-0732">Signal</keyword>
<dbReference type="SUPFAM" id="SSF57302">
    <property type="entry name" value="Snake toxin-like"/>
    <property type="match status" value="1"/>
</dbReference>
<feature type="chain" id="PRO_5029609267" evidence="3">
    <location>
        <begin position="35"/>
        <end position="170"/>
    </location>
</feature>
<dbReference type="CDD" id="cd00117">
    <property type="entry name" value="TFP"/>
    <property type="match status" value="1"/>
</dbReference>
<feature type="signal peptide" evidence="3">
    <location>
        <begin position="1"/>
        <end position="34"/>
    </location>
</feature>
<keyword evidence="5" id="KW-1185">Reference proteome</keyword>
<organism evidence="4 5">
    <name type="scientific">Varroa destructor</name>
    <name type="common">Honeybee mite</name>
    <dbReference type="NCBI Taxonomy" id="109461"/>
    <lineage>
        <taxon>Eukaryota</taxon>
        <taxon>Metazoa</taxon>
        <taxon>Ecdysozoa</taxon>
        <taxon>Arthropoda</taxon>
        <taxon>Chelicerata</taxon>
        <taxon>Arachnida</taxon>
        <taxon>Acari</taxon>
        <taxon>Parasitiformes</taxon>
        <taxon>Mesostigmata</taxon>
        <taxon>Gamasina</taxon>
        <taxon>Dermanyssoidea</taxon>
        <taxon>Varroidae</taxon>
        <taxon>Varroa</taxon>
    </lineage>
</organism>
<dbReference type="PANTHER" id="PTHR10036">
    <property type="entry name" value="CD59 GLYCOPROTEIN"/>
    <property type="match status" value="1"/>
</dbReference>
<reference evidence="4" key="1">
    <citation type="submission" date="2021-01" db="UniProtKB">
        <authorList>
            <consortium name="EnsemblMetazoa"/>
        </authorList>
    </citation>
    <scope>IDENTIFICATION</scope>
</reference>
<evidence type="ECO:0000256" key="3">
    <source>
        <dbReference type="SAM" id="SignalP"/>
    </source>
</evidence>
<dbReference type="Proteomes" id="UP000594260">
    <property type="component" value="Unplaced"/>
</dbReference>
<dbReference type="AlphaFoldDB" id="A0A7M7KFE2"/>
<dbReference type="InParanoid" id="A0A7M7KFE2"/>
<evidence type="ECO:0000313" key="4">
    <source>
        <dbReference type="EnsemblMetazoa" id="XP_022664995"/>
    </source>
</evidence>
<evidence type="ECO:0000256" key="1">
    <source>
        <dbReference type="ARBA" id="ARBA00022729"/>
    </source>
</evidence>
<dbReference type="InterPro" id="IPR045860">
    <property type="entry name" value="Snake_toxin-like_sf"/>
</dbReference>
<name>A0A7M7KFE2_VARDE</name>
<protein>
    <submittedName>
        <fullName evidence="4">Uncharacterized protein</fullName>
    </submittedName>
</protein>
<evidence type="ECO:0000313" key="5">
    <source>
        <dbReference type="Proteomes" id="UP000594260"/>
    </source>
</evidence>
<dbReference type="PANTHER" id="PTHR10036:SF3">
    <property type="entry name" value="PROTEIN SLEEPLESS-RELATED"/>
    <property type="match status" value="1"/>
</dbReference>
<accession>A0A7M7KFE2</accession>
<dbReference type="OMA" id="FCCKENG"/>
<dbReference type="GeneID" id="111252002"/>
<evidence type="ECO:0000256" key="2">
    <source>
        <dbReference type="ARBA" id="ARBA00023157"/>
    </source>
</evidence>
<dbReference type="OrthoDB" id="8177818at2759"/>
<sequence length="170" mass="18775">MRRFPSSNNNNKMLLYGMLAAAALIVSLSGTALATDDEPLRCYQCRVEKNEDCTDEYLRECPTDQAYDVCMVSVINNAGHVYIEKKCALGPCSLRDPKQSDGLGLDKCDRSQNSYSCFECCKGSGCNRSPATRRRPAPYLVLILSSVLIVTMFRVAQNDLILGISLDARS</sequence>
<keyword evidence="2" id="KW-1015">Disulfide bond</keyword>
<dbReference type="RefSeq" id="XP_022664995.1">
    <property type="nucleotide sequence ID" value="XM_022809260.1"/>
</dbReference>
<proteinExistence type="predicted"/>
<dbReference type="EnsemblMetazoa" id="XM_022809260">
    <property type="protein sequence ID" value="XP_022664995"/>
    <property type="gene ID" value="LOC111252002"/>
</dbReference>